<dbReference type="GeneID" id="2979155"/>
<reference evidence="1 2" key="1">
    <citation type="journal article" date="2004" name="J. Virol.">
        <title>Complete genome sequence of lymphocystis disease virus isolated from China.</title>
        <authorList>
            <person name="Zhang Q.Y."/>
            <person name="Xiao F."/>
            <person name="Xie J."/>
            <person name="Li Z.Q."/>
            <person name="Gui J.F."/>
        </authorList>
    </citation>
    <scope>NUCLEOTIDE SEQUENCE [LARGE SCALE GENOMIC DNA]</scope>
</reference>
<evidence type="ECO:0000313" key="2">
    <source>
        <dbReference type="Proteomes" id="UP000106699"/>
    </source>
</evidence>
<keyword evidence="2" id="KW-1185">Reference proteome</keyword>
<proteinExistence type="predicted"/>
<accession>Q677S1</accession>
<dbReference type="EMBL" id="AY380826">
    <property type="protein sequence ID" value="AAU11036.1"/>
    <property type="molecule type" value="Genomic_DNA"/>
</dbReference>
<sequence>MTSIYKLNCLTSSIPDRVIIFNNNVFIKFYHSTFSISCNTCGLRSINHTFSSRFSMEKAFFRI</sequence>
<name>Q677S1_9VIRU</name>
<dbReference type="RefSeq" id="YP_073697.1">
    <property type="nucleotide sequence ID" value="NC_005902.1"/>
</dbReference>
<protein>
    <submittedName>
        <fullName evidence="1">Uncharacterized protein</fullName>
    </submittedName>
</protein>
<dbReference type="Proteomes" id="UP000106699">
    <property type="component" value="Segment"/>
</dbReference>
<dbReference type="KEGG" id="vg:2979155"/>
<evidence type="ECO:0000313" key="1">
    <source>
        <dbReference type="EMBL" id="AAU11036.1"/>
    </source>
</evidence>
<organism evidence="1 2">
    <name type="scientific">lymphocystis disease virus-China</name>
    <dbReference type="NCBI Taxonomy" id="256729"/>
    <lineage>
        <taxon>Viruses</taxon>
        <taxon>Varidnaviria</taxon>
        <taxon>Bamfordvirae</taxon>
        <taxon>Nucleocytoviricota</taxon>
        <taxon>Megaviricetes</taxon>
        <taxon>Pimascovirales</taxon>
        <taxon>Pimascovirales incertae sedis</taxon>
        <taxon>Iridoviridae</taxon>
        <taxon>Alphairidovirinae</taxon>
        <taxon>Lymphocystivirus</taxon>
        <taxon>Lymphocystivirus paralichthys1</taxon>
        <taxon>Lymphocystis disease virus 2</taxon>
    </lineage>
</organism>